<dbReference type="AlphaFoldDB" id="A0A7V8GMP7"/>
<accession>A0A7V8GMP7</accession>
<organism evidence="2 3">
    <name type="scientific">Pseudoxanthomonas broegbernensis</name>
    <dbReference type="NCBI Taxonomy" id="83619"/>
    <lineage>
        <taxon>Bacteria</taxon>
        <taxon>Pseudomonadati</taxon>
        <taxon>Pseudomonadota</taxon>
        <taxon>Gammaproteobacteria</taxon>
        <taxon>Lysobacterales</taxon>
        <taxon>Lysobacteraceae</taxon>
        <taxon>Pseudoxanthomonas</taxon>
    </lineage>
</organism>
<evidence type="ECO:0000313" key="2">
    <source>
        <dbReference type="EMBL" id="KAF1686536.1"/>
    </source>
</evidence>
<feature type="compositionally biased region" description="Low complexity" evidence="1">
    <location>
        <begin position="74"/>
        <end position="88"/>
    </location>
</feature>
<sequence length="210" mass="22814">MIDRAGYLALLAQARRLSRGEDEARDLVQDTLLAAIERGRCEPAWLAGVLRRRAAMHVRGEVRRRRRERDAATGLAAGPADSALPGAGPDAPDASFLRALAPASRQLAVLALHGLAAEEIRWILGLEPAAFRQRMSRLRRALEGLDGTLRRQAAEAAGHPPRRSADLAFGRVRRALKAALRGPALGTHDPDGHLLVLRRPGHDRACRGNE</sequence>
<feature type="region of interest" description="Disordered" evidence="1">
    <location>
        <begin position="65"/>
        <end position="88"/>
    </location>
</feature>
<evidence type="ECO:0000313" key="3">
    <source>
        <dbReference type="Proteomes" id="UP000462066"/>
    </source>
</evidence>
<proteinExistence type="predicted"/>
<dbReference type="GO" id="GO:0003700">
    <property type="term" value="F:DNA-binding transcription factor activity"/>
    <property type="evidence" value="ECO:0007669"/>
    <property type="project" value="InterPro"/>
</dbReference>
<dbReference type="RefSeq" id="WP_162311008.1">
    <property type="nucleotide sequence ID" value="NZ_JACHGU010000002.1"/>
</dbReference>
<gene>
    <name evidence="2" type="ORF">B1992_08290</name>
</gene>
<dbReference type="InterPro" id="IPR013325">
    <property type="entry name" value="RNA_pol_sigma_r2"/>
</dbReference>
<reference evidence="2 3" key="1">
    <citation type="submission" date="2017-10" db="EMBL/GenBank/DDBJ databases">
        <title>Whole genome sequencing of Pseudoxanthomonas broegbernensis DSM 12573(T).</title>
        <authorList>
            <person name="Kumar S."/>
            <person name="Bansal K."/>
            <person name="Kaur A."/>
            <person name="Patil P."/>
            <person name="Sharma S."/>
            <person name="Patil P.B."/>
        </authorList>
    </citation>
    <scope>NUCLEOTIDE SEQUENCE [LARGE SCALE GENOMIC DNA]</scope>
    <source>
        <strain evidence="2 3">DSM 12573</strain>
    </source>
</reference>
<dbReference type="Proteomes" id="UP000462066">
    <property type="component" value="Unassembled WGS sequence"/>
</dbReference>
<evidence type="ECO:0000256" key="1">
    <source>
        <dbReference type="SAM" id="MobiDB-lite"/>
    </source>
</evidence>
<comment type="caution">
    <text evidence="2">The sequence shown here is derived from an EMBL/GenBank/DDBJ whole genome shotgun (WGS) entry which is preliminary data.</text>
</comment>
<keyword evidence="3" id="KW-1185">Reference proteome</keyword>
<dbReference type="GO" id="GO:0006352">
    <property type="term" value="P:DNA-templated transcription initiation"/>
    <property type="evidence" value="ECO:0007669"/>
    <property type="project" value="InterPro"/>
</dbReference>
<dbReference type="SUPFAM" id="SSF88946">
    <property type="entry name" value="Sigma2 domain of RNA polymerase sigma factors"/>
    <property type="match status" value="1"/>
</dbReference>
<name>A0A7V8GMP7_9GAMM</name>
<dbReference type="EMBL" id="MWIP01000006">
    <property type="protein sequence ID" value="KAF1686536.1"/>
    <property type="molecule type" value="Genomic_DNA"/>
</dbReference>
<dbReference type="Gene3D" id="1.10.1740.10">
    <property type="match status" value="1"/>
</dbReference>
<protein>
    <submittedName>
        <fullName evidence="2">Transcriptional regulator</fullName>
    </submittedName>
</protein>